<accession>A0A643FB22</accession>
<dbReference type="Proteomes" id="UP000430120">
    <property type="component" value="Unassembled WGS sequence"/>
</dbReference>
<feature type="domain" description="HDOD" evidence="2">
    <location>
        <begin position="99"/>
        <end position="287"/>
    </location>
</feature>
<feature type="compositionally biased region" description="Low complexity" evidence="1">
    <location>
        <begin position="23"/>
        <end position="35"/>
    </location>
</feature>
<dbReference type="SUPFAM" id="SSF109604">
    <property type="entry name" value="HD-domain/PDEase-like"/>
    <property type="match status" value="1"/>
</dbReference>
<dbReference type="Pfam" id="PF08668">
    <property type="entry name" value="HDOD"/>
    <property type="match status" value="1"/>
</dbReference>
<proteinExistence type="predicted"/>
<dbReference type="OrthoDB" id="8770724at2"/>
<gene>
    <name evidence="3" type="ORF">F7Q92_14525</name>
</gene>
<dbReference type="PROSITE" id="PS51833">
    <property type="entry name" value="HDOD"/>
    <property type="match status" value="1"/>
</dbReference>
<dbReference type="EMBL" id="VZPB01000036">
    <property type="protein sequence ID" value="KAB0579731.1"/>
    <property type="molecule type" value="Genomic_DNA"/>
</dbReference>
<dbReference type="PANTHER" id="PTHR33525:SF6">
    <property type="entry name" value="HDOD DOMAIN-CONTAINING PROTEIN"/>
    <property type="match status" value="1"/>
</dbReference>
<dbReference type="RefSeq" id="WP_151124848.1">
    <property type="nucleotide sequence ID" value="NZ_CP088081.1"/>
</dbReference>
<reference evidence="3 4" key="1">
    <citation type="submission" date="2019-09" db="EMBL/GenBank/DDBJ databases">
        <title>Draft genome sequences of 48 bacterial type strains from the CCUG.</title>
        <authorList>
            <person name="Tunovic T."/>
            <person name="Pineiro-Iglesias B."/>
            <person name="Unosson C."/>
            <person name="Inganas E."/>
            <person name="Ohlen M."/>
            <person name="Cardew S."/>
            <person name="Jensie-Markopoulos S."/>
            <person name="Salva-Serra F."/>
            <person name="Jaen-Luchoro D."/>
            <person name="Karlsson R."/>
            <person name="Svensson-Stadler L."/>
            <person name="Chun J."/>
            <person name="Moore E."/>
        </authorList>
    </citation>
    <scope>NUCLEOTIDE SEQUENCE [LARGE SCALE GENOMIC DNA]</scope>
    <source>
        <strain evidence="3 4">CCUG 30977</strain>
    </source>
</reference>
<evidence type="ECO:0000313" key="3">
    <source>
        <dbReference type="EMBL" id="KAB0579731.1"/>
    </source>
</evidence>
<sequence length="352" mass="37622">MWTTLRRLQTAWTRSAPPPEGRPQGVPAVPAAGPASRTAGDESVPPVLLLPPDPLLDQRFAGLLLKVAHWDDTAPNASEQETLKRLAALVAQPQADAVVPRRPTALPRLLGLMQDDNASPRELAALVAQDPALLGEVMRLANSVHYRGERRMESLEQALMMLGQWGLRQLVTRALMTPVFSARQGRFGPQANPRLWDEAARCAHGCAWLSQTPETRFDAYLAGMVADTGLIAALRLMDQVFPADAPVGSSRFLAELLSLAARLSAGIARQWHLPGPVIAALAAHAEACGREHTAPAPGLGANLETALRCARLLMLRSSGVADAEALAPASAPCLQELERVFLPAAQTTLHAA</sequence>
<dbReference type="InterPro" id="IPR013976">
    <property type="entry name" value="HDOD"/>
</dbReference>
<feature type="region of interest" description="Disordered" evidence="1">
    <location>
        <begin position="1"/>
        <end position="46"/>
    </location>
</feature>
<protein>
    <submittedName>
        <fullName evidence="3">HDOD domain-containing protein</fullName>
    </submittedName>
</protein>
<evidence type="ECO:0000259" key="2">
    <source>
        <dbReference type="PROSITE" id="PS51833"/>
    </source>
</evidence>
<dbReference type="InterPro" id="IPR052340">
    <property type="entry name" value="RNase_Y/CdgJ"/>
</dbReference>
<keyword evidence="4" id="KW-1185">Reference proteome</keyword>
<organism evidence="3 4">
    <name type="scientific">Ideonella dechloratans</name>
    <dbReference type="NCBI Taxonomy" id="36863"/>
    <lineage>
        <taxon>Bacteria</taxon>
        <taxon>Pseudomonadati</taxon>
        <taxon>Pseudomonadota</taxon>
        <taxon>Betaproteobacteria</taxon>
        <taxon>Burkholderiales</taxon>
        <taxon>Sphaerotilaceae</taxon>
        <taxon>Ideonella</taxon>
    </lineage>
</organism>
<dbReference type="AlphaFoldDB" id="A0A643FB22"/>
<evidence type="ECO:0000256" key="1">
    <source>
        <dbReference type="SAM" id="MobiDB-lite"/>
    </source>
</evidence>
<feature type="compositionally biased region" description="Polar residues" evidence="1">
    <location>
        <begin position="1"/>
        <end position="13"/>
    </location>
</feature>
<comment type="caution">
    <text evidence="3">The sequence shown here is derived from an EMBL/GenBank/DDBJ whole genome shotgun (WGS) entry which is preliminary data.</text>
</comment>
<evidence type="ECO:0000313" key="4">
    <source>
        <dbReference type="Proteomes" id="UP000430120"/>
    </source>
</evidence>
<dbReference type="Gene3D" id="1.10.3210.10">
    <property type="entry name" value="Hypothetical protein af1432"/>
    <property type="match status" value="1"/>
</dbReference>
<dbReference type="PANTHER" id="PTHR33525">
    <property type="match status" value="1"/>
</dbReference>
<name>A0A643FB22_IDEDE</name>